<dbReference type="EMBL" id="PGOL01004194">
    <property type="protein sequence ID" value="PKI38219.1"/>
    <property type="molecule type" value="Genomic_DNA"/>
</dbReference>
<dbReference type="Proteomes" id="UP000233551">
    <property type="component" value="Unassembled WGS sequence"/>
</dbReference>
<evidence type="ECO:0000313" key="2">
    <source>
        <dbReference type="Proteomes" id="UP000233551"/>
    </source>
</evidence>
<accession>A0A2I0I2K9</accession>
<proteinExistence type="predicted"/>
<organism evidence="1 2">
    <name type="scientific">Punica granatum</name>
    <name type="common">Pomegranate</name>
    <dbReference type="NCBI Taxonomy" id="22663"/>
    <lineage>
        <taxon>Eukaryota</taxon>
        <taxon>Viridiplantae</taxon>
        <taxon>Streptophyta</taxon>
        <taxon>Embryophyta</taxon>
        <taxon>Tracheophyta</taxon>
        <taxon>Spermatophyta</taxon>
        <taxon>Magnoliopsida</taxon>
        <taxon>eudicotyledons</taxon>
        <taxon>Gunneridae</taxon>
        <taxon>Pentapetalae</taxon>
        <taxon>rosids</taxon>
        <taxon>malvids</taxon>
        <taxon>Myrtales</taxon>
        <taxon>Lythraceae</taxon>
        <taxon>Punica</taxon>
    </lineage>
</organism>
<reference evidence="1 2" key="1">
    <citation type="submission" date="2017-11" db="EMBL/GenBank/DDBJ databases">
        <title>De-novo sequencing of pomegranate (Punica granatum L.) genome.</title>
        <authorList>
            <person name="Akparov Z."/>
            <person name="Amiraslanov A."/>
            <person name="Hajiyeva S."/>
            <person name="Abbasov M."/>
            <person name="Kaur K."/>
            <person name="Hamwieh A."/>
            <person name="Solovyev V."/>
            <person name="Salamov A."/>
            <person name="Braich B."/>
            <person name="Kosarev P."/>
            <person name="Mahmoud A."/>
            <person name="Hajiyev E."/>
            <person name="Babayeva S."/>
            <person name="Izzatullayeva V."/>
            <person name="Mammadov A."/>
            <person name="Mammadov A."/>
            <person name="Sharifova S."/>
            <person name="Ojaghi J."/>
            <person name="Eynullazada K."/>
            <person name="Bayramov B."/>
            <person name="Abdulazimova A."/>
            <person name="Shahmuradov I."/>
        </authorList>
    </citation>
    <scope>NUCLEOTIDE SEQUENCE [LARGE SCALE GENOMIC DNA]</scope>
    <source>
        <strain evidence="2">cv. AG2017</strain>
        <tissue evidence="1">Leaf</tissue>
    </source>
</reference>
<evidence type="ECO:0000313" key="1">
    <source>
        <dbReference type="EMBL" id="PKI38219.1"/>
    </source>
</evidence>
<comment type="caution">
    <text evidence="1">The sequence shown here is derived from an EMBL/GenBank/DDBJ whole genome shotgun (WGS) entry which is preliminary data.</text>
</comment>
<gene>
    <name evidence="1" type="ORF">CRG98_041389</name>
</gene>
<keyword evidence="2" id="KW-1185">Reference proteome</keyword>
<name>A0A2I0I2K9_PUNGR</name>
<protein>
    <submittedName>
        <fullName evidence="1">Uncharacterized protein</fullName>
    </submittedName>
</protein>
<sequence length="114" mass="12574">MDKVVVAGELLLEGSEGDGDVSIAAMIGSLALHYVATIDETESQSEERPRQRSSVCSVQTRWKWAWNLGSVIRVGPEKEKAQPKLIAQRLSRLDSNWTFDQSYCPLHTTGSLVG</sequence>
<dbReference type="AlphaFoldDB" id="A0A2I0I2K9"/>